<dbReference type="InterPro" id="IPR042322">
    <property type="entry name" value="Pbn1"/>
</dbReference>
<evidence type="ECO:0000256" key="9">
    <source>
        <dbReference type="ARBA" id="ARBA00023136"/>
    </source>
</evidence>
<comment type="function">
    <text evidence="11">Required for proper folding and/or the stability of a subset of proteins in the endoplasmic reticulum. Component of glycosylphosphatidylinositol-mannosyltransferase 1 which transfers the first of the 4 mannoses in the GPI-anchor precursors during GPI-anchor biosynthesis. Probably acts by stabilizing the mannosyltransferase GPI14.</text>
</comment>
<keyword evidence="7 11" id="KW-0256">Endoplasmic reticulum</keyword>
<comment type="subcellular location">
    <subcellularLocation>
        <location evidence="11">Endoplasmic reticulum membrane</location>
        <topology evidence="11">Single-pass membrane protein</topology>
    </subcellularLocation>
    <subcellularLocation>
        <location evidence="1">Endoplasmic reticulum membrane</location>
        <topology evidence="1">Single-pass type III membrane protein</topology>
    </subcellularLocation>
</comment>
<evidence type="ECO:0000256" key="5">
    <source>
        <dbReference type="ARBA" id="ARBA00022502"/>
    </source>
</evidence>
<dbReference type="PANTHER" id="PTHR28533:SF1">
    <property type="entry name" value="PROTEIN PBN1"/>
    <property type="match status" value="1"/>
</dbReference>
<evidence type="ECO:0000256" key="1">
    <source>
        <dbReference type="ARBA" id="ARBA00004643"/>
    </source>
</evidence>
<keyword evidence="6 11" id="KW-0812">Transmembrane</keyword>
<evidence type="ECO:0000256" key="6">
    <source>
        <dbReference type="ARBA" id="ARBA00022692"/>
    </source>
</evidence>
<keyword evidence="5 11" id="KW-0337">GPI-anchor biosynthesis</keyword>
<comment type="caution">
    <text evidence="12">The sequence shown here is derived from an EMBL/GenBank/DDBJ whole genome shotgun (WGS) entry which is preliminary data.</text>
</comment>
<dbReference type="Proteomes" id="UP001590950">
    <property type="component" value="Unassembled WGS sequence"/>
</dbReference>
<dbReference type="SMART" id="SM00780">
    <property type="entry name" value="PIG-X"/>
    <property type="match status" value="1"/>
</dbReference>
<evidence type="ECO:0000256" key="3">
    <source>
        <dbReference type="ARBA" id="ARBA00010345"/>
    </source>
</evidence>
<keyword evidence="13" id="KW-1185">Reference proteome</keyword>
<evidence type="ECO:0000313" key="12">
    <source>
        <dbReference type="EMBL" id="KAL2036992.1"/>
    </source>
</evidence>
<evidence type="ECO:0000256" key="10">
    <source>
        <dbReference type="ARBA" id="ARBA00023180"/>
    </source>
</evidence>
<reference evidence="12 13" key="1">
    <citation type="submission" date="2024-09" db="EMBL/GenBank/DDBJ databases">
        <title>Rethinking Asexuality: The Enigmatic Case of Functional Sexual Genes in Lepraria (Stereocaulaceae).</title>
        <authorList>
            <person name="Doellman M."/>
            <person name="Sun Y."/>
            <person name="Barcenas-Pena A."/>
            <person name="Lumbsch H.T."/>
            <person name="Grewe F."/>
        </authorList>
    </citation>
    <scope>NUCLEOTIDE SEQUENCE [LARGE SCALE GENOMIC DNA]</scope>
    <source>
        <strain evidence="12 13">Mercado 3170</strain>
    </source>
</reference>
<dbReference type="PANTHER" id="PTHR28533">
    <property type="entry name" value="PROTEIN PBN1"/>
    <property type="match status" value="1"/>
</dbReference>
<keyword evidence="9 11" id="KW-0472">Membrane</keyword>
<accession>A0ABR3ZY37</accession>
<comment type="similarity">
    <text evidence="3 11">Belongs to the PIGX family.</text>
</comment>
<keyword evidence="8 11" id="KW-1133">Transmembrane helix</keyword>
<protein>
    <recommendedName>
        <fullName evidence="4 11">Protein PBN1</fullName>
    </recommendedName>
</protein>
<dbReference type="EMBL" id="JBEFKJ010000046">
    <property type="protein sequence ID" value="KAL2036992.1"/>
    <property type="molecule type" value="Genomic_DNA"/>
</dbReference>
<feature type="transmembrane region" description="Helical" evidence="11">
    <location>
        <begin position="503"/>
        <end position="524"/>
    </location>
</feature>
<keyword evidence="10" id="KW-0325">Glycoprotein</keyword>
<sequence>MKTPKFGQRQIADRKPSTRASCDLYSRARLVNTGTNHGNTKCTMRERITFVHGAEDAFDPKQLQIQHDFFHIKSLKAAREDRVTASLYELPQELWRALKQCHELHVRWVSERPFPSIVPFVSTTSPGLHISFTPIKDRSADLLCPLLLKVFGGRPKCTIPEDTFTGLPVLSERFASSAAYQYYELLPSLKELVTYIQQKVCADNVLCKGRADALNQAEYVDIDYDTISQSLVISAFWHSNATTGSWDEQIDNQGGSVKIEVGVLANEKATRPEELSLGGFLAVLGEDIKLNPTLFSFPSRHHLSPPTSGTNYSTAFIQPIGLHPTLRLTLPPSTTPPAPDCALHSYLTLPSSLFPDRYQLSSQNLLASNNLHSIRSLSGETDLEAPNWAVSAWGSALLLELAPPKTRSAQWHADIPLHLRYLLPTNGGSTNTSIPWPIIFWACSSDEGTKMNTNPFDRVNLGYDGLFGPRTMYYHLQPTNAGQQLVEDLKVPVLDMNEAKVKWVEAGTVVVVLLGFLWVCWTLGRVVAKDFGWEKGTGRRKKD</sequence>
<name>A0ABR3ZY37_9LECA</name>
<proteinExistence type="inferred from homology"/>
<evidence type="ECO:0000313" key="13">
    <source>
        <dbReference type="Proteomes" id="UP001590950"/>
    </source>
</evidence>
<evidence type="ECO:0000256" key="2">
    <source>
        <dbReference type="ARBA" id="ARBA00004687"/>
    </source>
</evidence>
<evidence type="ECO:0000256" key="7">
    <source>
        <dbReference type="ARBA" id="ARBA00022824"/>
    </source>
</evidence>
<dbReference type="InterPro" id="IPR013233">
    <property type="entry name" value="PIG-X/PBN1"/>
</dbReference>
<evidence type="ECO:0000256" key="8">
    <source>
        <dbReference type="ARBA" id="ARBA00022989"/>
    </source>
</evidence>
<organism evidence="12 13">
    <name type="scientific">Stereocaulon virgatum</name>
    <dbReference type="NCBI Taxonomy" id="373712"/>
    <lineage>
        <taxon>Eukaryota</taxon>
        <taxon>Fungi</taxon>
        <taxon>Dikarya</taxon>
        <taxon>Ascomycota</taxon>
        <taxon>Pezizomycotina</taxon>
        <taxon>Lecanoromycetes</taxon>
        <taxon>OSLEUM clade</taxon>
        <taxon>Lecanoromycetidae</taxon>
        <taxon>Lecanorales</taxon>
        <taxon>Lecanorineae</taxon>
        <taxon>Stereocaulaceae</taxon>
        <taxon>Stereocaulon</taxon>
    </lineage>
</organism>
<evidence type="ECO:0000256" key="4">
    <source>
        <dbReference type="ARBA" id="ARBA00020410"/>
    </source>
</evidence>
<dbReference type="Pfam" id="PF08320">
    <property type="entry name" value="PIG-X"/>
    <property type="match status" value="1"/>
</dbReference>
<evidence type="ECO:0000256" key="11">
    <source>
        <dbReference type="RuleBase" id="RU366056"/>
    </source>
</evidence>
<comment type="pathway">
    <text evidence="2 11">Glycolipid biosynthesis; glycosylphosphatidylinositol-anchor biosynthesis.</text>
</comment>
<gene>
    <name evidence="12" type="ORF">N7G274_010277</name>
</gene>